<dbReference type="GO" id="GO:0016567">
    <property type="term" value="P:protein ubiquitination"/>
    <property type="evidence" value="ECO:0007669"/>
    <property type="project" value="TreeGrafter"/>
</dbReference>
<dbReference type="SMART" id="SM00184">
    <property type="entry name" value="RING"/>
    <property type="match status" value="1"/>
</dbReference>
<organism evidence="3 4">
    <name type="scientific">Papaver atlanticum</name>
    <dbReference type="NCBI Taxonomy" id="357466"/>
    <lineage>
        <taxon>Eukaryota</taxon>
        <taxon>Viridiplantae</taxon>
        <taxon>Streptophyta</taxon>
        <taxon>Embryophyta</taxon>
        <taxon>Tracheophyta</taxon>
        <taxon>Spermatophyta</taxon>
        <taxon>Magnoliopsida</taxon>
        <taxon>Ranunculales</taxon>
        <taxon>Papaveraceae</taxon>
        <taxon>Papaveroideae</taxon>
        <taxon>Papaver</taxon>
    </lineage>
</organism>
<dbReference type="PROSITE" id="PS50089">
    <property type="entry name" value="ZF_RING_2"/>
    <property type="match status" value="1"/>
</dbReference>
<dbReference type="PANTHER" id="PTHR45676">
    <property type="entry name" value="RING-H2 FINGER PROTEIN ATL51-RELATED"/>
    <property type="match status" value="1"/>
</dbReference>
<protein>
    <recommendedName>
        <fullName evidence="2">RING-type domain-containing protein</fullName>
    </recommendedName>
</protein>
<sequence length="85" mass="9377">MIDSRSPTSYSSIFDAVVMKIFNGGDGEEHKSGCSICLKEFENGISIGELPCSHVFHMRCIANWFARGTNCPLCRSREGLSENNS</sequence>
<evidence type="ECO:0000313" key="4">
    <source>
        <dbReference type="Proteomes" id="UP001202328"/>
    </source>
</evidence>
<dbReference type="InterPro" id="IPR013083">
    <property type="entry name" value="Znf_RING/FYVE/PHD"/>
</dbReference>
<reference evidence="3" key="1">
    <citation type="submission" date="2022-04" db="EMBL/GenBank/DDBJ databases">
        <title>A functionally conserved STORR gene fusion in Papaver species that diverged 16.8 million years ago.</title>
        <authorList>
            <person name="Catania T."/>
        </authorList>
    </citation>
    <scope>NUCLEOTIDE SEQUENCE</scope>
    <source>
        <strain evidence="3">S-188037</strain>
    </source>
</reference>
<gene>
    <name evidence="3" type="ORF">MKW98_020210</name>
</gene>
<dbReference type="Pfam" id="PF13639">
    <property type="entry name" value="zf-RING_2"/>
    <property type="match status" value="1"/>
</dbReference>
<keyword evidence="1" id="KW-0479">Metal-binding</keyword>
<evidence type="ECO:0000256" key="1">
    <source>
        <dbReference type="PROSITE-ProRule" id="PRU00175"/>
    </source>
</evidence>
<dbReference type="EMBL" id="JAJJMB010012369">
    <property type="protein sequence ID" value="KAI3877729.1"/>
    <property type="molecule type" value="Genomic_DNA"/>
</dbReference>
<name>A0AAD4S9A5_9MAGN</name>
<evidence type="ECO:0000259" key="2">
    <source>
        <dbReference type="PROSITE" id="PS50089"/>
    </source>
</evidence>
<dbReference type="SUPFAM" id="SSF57850">
    <property type="entry name" value="RING/U-box"/>
    <property type="match status" value="1"/>
</dbReference>
<accession>A0AAD4S9A5</accession>
<keyword evidence="1" id="KW-0863">Zinc-finger</keyword>
<feature type="domain" description="RING-type" evidence="2">
    <location>
        <begin position="34"/>
        <end position="75"/>
    </location>
</feature>
<dbReference type="GO" id="GO:0008270">
    <property type="term" value="F:zinc ion binding"/>
    <property type="evidence" value="ECO:0007669"/>
    <property type="project" value="UniProtKB-KW"/>
</dbReference>
<dbReference type="InterPro" id="IPR001841">
    <property type="entry name" value="Znf_RING"/>
</dbReference>
<dbReference type="Proteomes" id="UP001202328">
    <property type="component" value="Unassembled WGS sequence"/>
</dbReference>
<dbReference type="Gene3D" id="3.30.40.10">
    <property type="entry name" value="Zinc/RING finger domain, C3HC4 (zinc finger)"/>
    <property type="match status" value="1"/>
</dbReference>
<evidence type="ECO:0000313" key="3">
    <source>
        <dbReference type="EMBL" id="KAI3877729.1"/>
    </source>
</evidence>
<keyword evidence="4" id="KW-1185">Reference proteome</keyword>
<dbReference type="PANTHER" id="PTHR45676:SF159">
    <property type="entry name" value="RING-H2 FINGER PROTEIN ATL51"/>
    <property type="match status" value="1"/>
</dbReference>
<proteinExistence type="predicted"/>
<keyword evidence="1" id="KW-0862">Zinc</keyword>
<comment type="caution">
    <text evidence="3">The sequence shown here is derived from an EMBL/GenBank/DDBJ whole genome shotgun (WGS) entry which is preliminary data.</text>
</comment>
<dbReference type="AlphaFoldDB" id="A0AAD4S9A5"/>